<name>A0A4Y8IV46_9BACI</name>
<protein>
    <recommendedName>
        <fullName evidence="4">DUF1440 domain-containing protein</fullName>
    </recommendedName>
</protein>
<evidence type="ECO:0000313" key="3">
    <source>
        <dbReference type="Proteomes" id="UP000297975"/>
    </source>
</evidence>
<evidence type="ECO:0000313" key="2">
    <source>
        <dbReference type="EMBL" id="TFB24059.1"/>
    </source>
</evidence>
<sequence length="140" mass="15328">MNGTKINYKRIIVTGIVGGIIGGVIFGVMMQVMGRIEMIASMMGSQSLLVGWIIHLMISIIFGIGFVLLTTVTKLNLILLTILYGALIWIIGPLIIMPMMMGVGTNLANAFSSDQLMSLMTHIFFTAIVALVVYFRTRNN</sequence>
<dbReference type="Proteomes" id="UP000297975">
    <property type="component" value="Unassembled WGS sequence"/>
</dbReference>
<reference evidence="2 3" key="1">
    <citation type="submission" date="2019-03" db="EMBL/GenBank/DDBJ databases">
        <authorList>
            <person name="He R.-H."/>
        </authorList>
    </citation>
    <scope>NUCLEOTIDE SEQUENCE [LARGE SCALE GENOMIC DNA]</scope>
    <source>
        <strain evidence="3">SH 714</strain>
    </source>
</reference>
<evidence type="ECO:0008006" key="4">
    <source>
        <dbReference type="Google" id="ProtNLM"/>
    </source>
</evidence>
<feature type="transmembrane region" description="Helical" evidence="1">
    <location>
        <begin position="52"/>
        <end position="70"/>
    </location>
</feature>
<keyword evidence="3" id="KW-1185">Reference proteome</keyword>
<dbReference type="OrthoDB" id="2973818at2"/>
<keyword evidence="1" id="KW-1133">Transmembrane helix</keyword>
<gene>
    <name evidence="2" type="ORF">E3U55_04405</name>
</gene>
<comment type="caution">
    <text evidence="2">The sequence shown here is derived from an EMBL/GenBank/DDBJ whole genome shotgun (WGS) entry which is preliminary data.</text>
</comment>
<keyword evidence="1" id="KW-0812">Transmembrane</keyword>
<dbReference type="RefSeq" id="WP_134339118.1">
    <property type="nucleotide sequence ID" value="NZ_SOPW01000003.1"/>
</dbReference>
<organism evidence="2 3">
    <name type="scientific">Filobacillus milosensis</name>
    <dbReference type="NCBI Taxonomy" id="94137"/>
    <lineage>
        <taxon>Bacteria</taxon>
        <taxon>Bacillati</taxon>
        <taxon>Bacillota</taxon>
        <taxon>Bacilli</taxon>
        <taxon>Bacillales</taxon>
        <taxon>Bacillaceae</taxon>
        <taxon>Filobacillus</taxon>
    </lineage>
</organism>
<feature type="transmembrane region" description="Helical" evidence="1">
    <location>
        <begin position="12"/>
        <end position="32"/>
    </location>
</feature>
<accession>A0A4Y8IV46</accession>
<dbReference type="AlphaFoldDB" id="A0A4Y8IV46"/>
<proteinExistence type="predicted"/>
<dbReference type="EMBL" id="SOPW01000003">
    <property type="protein sequence ID" value="TFB24059.1"/>
    <property type="molecule type" value="Genomic_DNA"/>
</dbReference>
<evidence type="ECO:0000256" key="1">
    <source>
        <dbReference type="SAM" id="Phobius"/>
    </source>
</evidence>
<feature type="transmembrane region" description="Helical" evidence="1">
    <location>
        <begin position="77"/>
        <end position="96"/>
    </location>
</feature>
<feature type="transmembrane region" description="Helical" evidence="1">
    <location>
        <begin position="116"/>
        <end position="135"/>
    </location>
</feature>
<keyword evidence="1" id="KW-0472">Membrane</keyword>